<evidence type="ECO:0000313" key="3">
    <source>
        <dbReference type="EMBL" id="TMQ63451.1"/>
    </source>
</evidence>
<organism evidence="3 4">
    <name type="scientific">Eiseniibacteriota bacterium</name>
    <dbReference type="NCBI Taxonomy" id="2212470"/>
    <lineage>
        <taxon>Bacteria</taxon>
        <taxon>Candidatus Eiseniibacteriota</taxon>
    </lineage>
</organism>
<gene>
    <name evidence="3" type="ORF">E6K79_10255</name>
</gene>
<reference evidence="3 4" key="1">
    <citation type="journal article" date="2019" name="Nat. Microbiol.">
        <title>Mediterranean grassland soil C-N compound turnover is dependent on rainfall and depth, and is mediated by genomically divergent microorganisms.</title>
        <authorList>
            <person name="Diamond S."/>
            <person name="Andeer P.F."/>
            <person name="Li Z."/>
            <person name="Crits-Christoph A."/>
            <person name="Burstein D."/>
            <person name="Anantharaman K."/>
            <person name="Lane K.R."/>
            <person name="Thomas B.C."/>
            <person name="Pan C."/>
            <person name="Northen T.R."/>
            <person name="Banfield J.F."/>
        </authorList>
    </citation>
    <scope>NUCLEOTIDE SEQUENCE [LARGE SCALE GENOMIC DNA]</scope>
    <source>
        <strain evidence="3">WS_9</strain>
    </source>
</reference>
<name>A0A538TIJ5_UNCEI</name>
<dbReference type="SUPFAM" id="SSF53756">
    <property type="entry name" value="UDP-Glycosyltransferase/glycogen phosphorylase"/>
    <property type="match status" value="1"/>
</dbReference>
<dbReference type="AlphaFoldDB" id="A0A538TIJ5"/>
<feature type="region of interest" description="Disordered" evidence="1">
    <location>
        <begin position="424"/>
        <end position="443"/>
    </location>
</feature>
<dbReference type="GO" id="GO:0016757">
    <property type="term" value="F:glycosyltransferase activity"/>
    <property type="evidence" value="ECO:0007669"/>
    <property type="project" value="TreeGrafter"/>
</dbReference>
<dbReference type="PANTHER" id="PTHR12526:SF636">
    <property type="entry name" value="BLL3647 PROTEIN"/>
    <property type="match status" value="1"/>
</dbReference>
<dbReference type="Pfam" id="PF13692">
    <property type="entry name" value="Glyco_trans_1_4"/>
    <property type="match status" value="1"/>
</dbReference>
<dbReference type="Proteomes" id="UP000317691">
    <property type="component" value="Unassembled WGS sequence"/>
</dbReference>
<keyword evidence="3" id="KW-0808">Transferase</keyword>
<comment type="caution">
    <text evidence="3">The sequence shown here is derived from an EMBL/GenBank/DDBJ whole genome shotgun (WGS) entry which is preliminary data.</text>
</comment>
<feature type="domain" description="Glycosyltransferase subfamily 4-like N-terminal" evidence="2">
    <location>
        <begin position="57"/>
        <end position="242"/>
    </location>
</feature>
<dbReference type="Gene3D" id="3.40.50.2000">
    <property type="entry name" value="Glycogen Phosphorylase B"/>
    <property type="match status" value="2"/>
</dbReference>
<dbReference type="Pfam" id="PF13579">
    <property type="entry name" value="Glyco_trans_4_4"/>
    <property type="match status" value="1"/>
</dbReference>
<protein>
    <submittedName>
        <fullName evidence="3">Glycosyltransferase</fullName>
    </submittedName>
</protein>
<dbReference type="PANTHER" id="PTHR12526">
    <property type="entry name" value="GLYCOSYLTRANSFERASE"/>
    <property type="match status" value="1"/>
</dbReference>
<evidence type="ECO:0000256" key="1">
    <source>
        <dbReference type="SAM" id="MobiDB-lite"/>
    </source>
</evidence>
<proteinExistence type="predicted"/>
<dbReference type="CDD" id="cd03801">
    <property type="entry name" value="GT4_PimA-like"/>
    <property type="match status" value="1"/>
</dbReference>
<accession>A0A538TIJ5</accession>
<evidence type="ECO:0000313" key="4">
    <source>
        <dbReference type="Proteomes" id="UP000317691"/>
    </source>
</evidence>
<dbReference type="EMBL" id="VBOZ01000031">
    <property type="protein sequence ID" value="TMQ63451.1"/>
    <property type="molecule type" value="Genomic_DNA"/>
</dbReference>
<dbReference type="InterPro" id="IPR028098">
    <property type="entry name" value="Glyco_trans_4-like_N"/>
</dbReference>
<sequence length="443" mass="49827">MRIFTARRRERECEACHWLPRRRSLSRPDSCYTAAMRVVFLTSRMPFPPEGGDRFRVFHFLRTASEAGHEVHLVTFDRSVPEPSAIAPLERLLASIRIVPLPKLLSTLRSAKALPTGEPLQAAYYRSRRMREQVGETLRRVRPDVVYTHLFRMAPYAMERMKEHRTRWILDLTDVISAGIARSLPFRRGPDLWLYREEMRRIERFEAAIAPRFDECWVISEAERANLVGLAPDARIRVVPMGLGPEPFHPNGPRDAARLLFLGFHEVFHNRDAVRFLVQDVFPRVRAAVPEATLDIVGRSSGSLGAWARGDGVRIIGYAPRLEDVLMTATVFVAPHRFAAGLQTKVIQALASGIPVVSTPPVRLGLEPVPDDVLRIAIEPEALAAQIVQLIRDPADAAALGQRGRAWARSTFTWDIALEALESNNGAHPKPTRKPLPFIPAAV</sequence>
<evidence type="ECO:0000259" key="2">
    <source>
        <dbReference type="Pfam" id="PF13579"/>
    </source>
</evidence>